<dbReference type="Proteomes" id="UP001602013">
    <property type="component" value="Unassembled WGS sequence"/>
</dbReference>
<keyword evidence="2" id="KW-1185">Reference proteome</keyword>
<organism evidence="1 2">
    <name type="scientific">Microtetraspora malaysiensis</name>
    <dbReference type="NCBI Taxonomy" id="161358"/>
    <lineage>
        <taxon>Bacteria</taxon>
        <taxon>Bacillati</taxon>
        <taxon>Actinomycetota</taxon>
        <taxon>Actinomycetes</taxon>
        <taxon>Streptosporangiales</taxon>
        <taxon>Streptosporangiaceae</taxon>
        <taxon>Microtetraspora</taxon>
    </lineage>
</organism>
<reference evidence="1 2" key="1">
    <citation type="submission" date="2024-10" db="EMBL/GenBank/DDBJ databases">
        <title>The Natural Products Discovery Center: Release of the First 8490 Sequenced Strains for Exploring Actinobacteria Biosynthetic Diversity.</title>
        <authorList>
            <person name="Kalkreuter E."/>
            <person name="Kautsar S.A."/>
            <person name="Yang D."/>
            <person name="Bader C.D."/>
            <person name="Teijaro C.N."/>
            <person name="Fluegel L."/>
            <person name="Davis C.M."/>
            <person name="Simpson J.R."/>
            <person name="Lauterbach L."/>
            <person name="Steele A.D."/>
            <person name="Gui C."/>
            <person name="Meng S."/>
            <person name="Li G."/>
            <person name="Viehrig K."/>
            <person name="Ye F."/>
            <person name="Su P."/>
            <person name="Kiefer A.F."/>
            <person name="Nichols A."/>
            <person name="Cepeda A.J."/>
            <person name="Yan W."/>
            <person name="Fan B."/>
            <person name="Jiang Y."/>
            <person name="Adhikari A."/>
            <person name="Zheng C.-J."/>
            <person name="Schuster L."/>
            <person name="Cowan T.M."/>
            <person name="Smanski M.J."/>
            <person name="Chevrette M.G."/>
            <person name="De Carvalho L.P.S."/>
            <person name="Shen B."/>
        </authorList>
    </citation>
    <scope>NUCLEOTIDE SEQUENCE [LARGE SCALE GENOMIC DNA]</scope>
    <source>
        <strain evidence="1 2">NPDC002173</strain>
    </source>
</reference>
<evidence type="ECO:0000313" key="1">
    <source>
        <dbReference type="EMBL" id="MFF3665375.1"/>
    </source>
</evidence>
<evidence type="ECO:0000313" key="2">
    <source>
        <dbReference type="Proteomes" id="UP001602013"/>
    </source>
</evidence>
<sequence length="84" mass="9840">MNRPQSLKAVPAARPADDKLLFLDEVAERTRYDEGTLRYLRHVGGDMAPPLWKRGRRLVAWRSEIDTWLDAQRAQDERAPQRVR</sequence>
<name>A0ABW6SK83_9ACTN</name>
<dbReference type="EMBL" id="JBIASD010000004">
    <property type="protein sequence ID" value="MFF3665375.1"/>
    <property type="molecule type" value="Genomic_DNA"/>
</dbReference>
<protein>
    <submittedName>
        <fullName evidence="1">Helix-turn-helix transcriptional regulator</fullName>
    </submittedName>
</protein>
<comment type="caution">
    <text evidence="1">The sequence shown here is derived from an EMBL/GenBank/DDBJ whole genome shotgun (WGS) entry which is preliminary data.</text>
</comment>
<dbReference type="RefSeq" id="WP_387409371.1">
    <property type="nucleotide sequence ID" value="NZ_JBIASD010000004.1"/>
</dbReference>
<proteinExistence type="predicted"/>
<accession>A0ABW6SK83</accession>
<gene>
    <name evidence="1" type="ORF">ACFYXI_07255</name>
</gene>